<gene>
    <name evidence="5" type="ORF">ACFQND_14930</name>
</gene>
<organism evidence="5 6">
    <name type="scientific">Polaromonas aquatica</name>
    <dbReference type="NCBI Taxonomy" id="332657"/>
    <lineage>
        <taxon>Bacteria</taxon>
        <taxon>Pseudomonadati</taxon>
        <taxon>Pseudomonadota</taxon>
        <taxon>Betaproteobacteria</taxon>
        <taxon>Burkholderiales</taxon>
        <taxon>Comamonadaceae</taxon>
        <taxon>Polaromonas</taxon>
    </lineage>
</organism>
<evidence type="ECO:0000256" key="2">
    <source>
        <dbReference type="ARBA" id="ARBA00023125"/>
    </source>
</evidence>
<dbReference type="PROSITE" id="PS01117">
    <property type="entry name" value="HTH_MARR_1"/>
    <property type="match status" value="1"/>
</dbReference>
<dbReference type="PANTHER" id="PTHR33164:SF43">
    <property type="entry name" value="HTH-TYPE TRANSCRIPTIONAL REPRESSOR YETL"/>
    <property type="match status" value="1"/>
</dbReference>
<dbReference type="SMART" id="SM00347">
    <property type="entry name" value="HTH_MARR"/>
    <property type="match status" value="1"/>
</dbReference>
<feature type="domain" description="HTH marR-type" evidence="4">
    <location>
        <begin position="11"/>
        <end position="143"/>
    </location>
</feature>
<evidence type="ECO:0000313" key="6">
    <source>
        <dbReference type="Proteomes" id="UP001596270"/>
    </source>
</evidence>
<dbReference type="SUPFAM" id="SSF46785">
    <property type="entry name" value="Winged helix' DNA-binding domain"/>
    <property type="match status" value="1"/>
</dbReference>
<evidence type="ECO:0000313" key="5">
    <source>
        <dbReference type="EMBL" id="MFC6282517.1"/>
    </source>
</evidence>
<reference evidence="6" key="1">
    <citation type="journal article" date="2019" name="Int. J. Syst. Evol. Microbiol.">
        <title>The Global Catalogue of Microorganisms (GCM) 10K type strain sequencing project: providing services to taxonomists for standard genome sequencing and annotation.</title>
        <authorList>
            <consortium name="The Broad Institute Genomics Platform"/>
            <consortium name="The Broad Institute Genome Sequencing Center for Infectious Disease"/>
            <person name="Wu L."/>
            <person name="Ma J."/>
        </authorList>
    </citation>
    <scope>NUCLEOTIDE SEQUENCE [LARGE SCALE GENOMIC DNA]</scope>
    <source>
        <strain evidence="6">CCUG 39402</strain>
    </source>
</reference>
<dbReference type="InterPro" id="IPR023187">
    <property type="entry name" value="Tscrpt_reg_MarR-type_CS"/>
</dbReference>
<dbReference type="EMBL" id="JBHSRS010000078">
    <property type="protein sequence ID" value="MFC6282517.1"/>
    <property type="molecule type" value="Genomic_DNA"/>
</dbReference>
<dbReference type="PANTHER" id="PTHR33164">
    <property type="entry name" value="TRANSCRIPTIONAL REGULATOR, MARR FAMILY"/>
    <property type="match status" value="1"/>
</dbReference>
<evidence type="ECO:0000256" key="1">
    <source>
        <dbReference type="ARBA" id="ARBA00023015"/>
    </source>
</evidence>
<name>A0ABW1U094_9BURK</name>
<comment type="caution">
    <text evidence="5">The sequence shown here is derived from an EMBL/GenBank/DDBJ whole genome shotgun (WGS) entry which is preliminary data.</text>
</comment>
<keyword evidence="2" id="KW-0238">DNA-binding</keyword>
<dbReference type="InterPro" id="IPR036390">
    <property type="entry name" value="WH_DNA-bd_sf"/>
</dbReference>
<dbReference type="PROSITE" id="PS50995">
    <property type="entry name" value="HTH_MARR_2"/>
    <property type="match status" value="1"/>
</dbReference>
<dbReference type="InterPro" id="IPR000835">
    <property type="entry name" value="HTH_MarR-typ"/>
</dbReference>
<keyword evidence="3" id="KW-0804">Transcription</keyword>
<accession>A0ABW1U094</accession>
<proteinExistence type="predicted"/>
<dbReference type="Proteomes" id="UP001596270">
    <property type="component" value="Unassembled WGS sequence"/>
</dbReference>
<dbReference type="Gene3D" id="1.10.10.10">
    <property type="entry name" value="Winged helix-like DNA-binding domain superfamily/Winged helix DNA-binding domain"/>
    <property type="match status" value="1"/>
</dbReference>
<evidence type="ECO:0000256" key="3">
    <source>
        <dbReference type="ARBA" id="ARBA00023163"/>
    </source>
</evidence>
<evidence type="ECO:0000259" key="4">
    <source>
        <dbReference type="PROSITE" id="PS50995"/>
    </source>
</evidence>
<dbReference type="InterPro" id="IPR036388">
    <property type="entry name" value="WH-like_DNA-bd_sf"/>
</dbReference>
<dbReference type="InterPro" id="IPR039422">
    <property type="entry name" value="MarR/SlyA-like"/>
</dbReference>
<keyword evidence="1" id="KW-0805">Transcription regulation</keyword>
<keyword evidence="6" id="KW-1185">Reference proteome</keyword>
<sequence length="149" mass="16186">MKTLDTEHDLEKAIPFLLARAGARMGNAFAKALKPFGISLSEWRVCASLRHSPNQALSELAAHIATDLSALSRIVDRLVVLGLVVREKCDTDGRSVRIALSPAGQALAREIVPLAQHYEAVALSDFSAAEVKVLRSMLLRLYRNATPLA</sequence>
<dbReference type="RefSeq" id="WP_371436688.1">
    <property type="nucleotide sequence ID" value="NZ_JBHSRS010000078.1"/>
</dbReference>
<dbReference type="PRINTS" id="PR00598">
    <property type="entry name" value="HTHMARR"/>
</dbReference>
<dbReference type="Pfam" id="PF01047">
    <property type="entry name" value="MarR"/>
    <property type="match status" value="1"/>
</dbReference>
<protein>
    <submittedName>
        <fullName evidence="5">MarR family winged helix-turn-helix transcriptional regulator</fullName>
    </submittedName>
</protein>